<reference evidence="1 2" key="1">
    <citation type="journal article" date="2015" name="Genome Announc.">
        <title>Draft Genome Sequences of Marine Isolates of Thalassomonas viridans and Thalassomonas actiniarum.</title>
        <authorList>
            <person name="Olonade I."/>
            <person name="van Zyl L.J."/>
            <person name="Trindade M."/>
        </authorList>
    </citation>
    <scope>NUCLEOTIDE SEQUENCE [LARGE SCALE GENOMIC DNA]</scope>
    <source>
        <strain evidence="1 2">XOM25</strain>
    </source>
</reference>
<name>A0AAE9Z7G2_9GAMM</name>
<dbReference type="RefSeq" id="WP_152647264.1">
    <property type="nucleotide sequence ID" value="NZ_CP059733.1"/>
</dbReference>
<proteinExistence type="predicted"/>
<keyword evidence="2" id="KW-1185">Reference proteome</keyword>
<dbReference type="KEGG" id="tvd:SG34_006300"/>
<protein>
    <submittedName>
        <fullName evidence="1">Uncharacterized protein</fullName>
    </submittedName>
</protein>
<organism evidence="1 2">
    <name type="scientific">Thalassomonas viridans</name>
    <dbReference type="NCBI Taxonomy" id="137584"/>
    <lineage>
        <taxon>Bacteria</taxon>
        <taxon>Pseudomonadati</taxon>
        <taxon>Pseudomonadota</taxon>
        <taxon>Gammaproteobacteria</taxon>
        <taxon>Alteromonadales</taxon>
        <taxon>Colwelliaceae</taxon>
        <taxon>Thalassomonas</taxon>
    </lineage>
</organism>
<dbReference type="Proteomes" id="UP000032352">
    <property type="component" value="Chromosome"/>
</dbReference>
<reference evidence="1 2" key="2">
    <citation type="journal article" date="2022" name="Mar. Drugs">
        <title>Bioassay-Guided Fractionation Leads to the Detection of Cholic Acid Generated by the Rare Thalassomonas sp.</title>
        <authorList>
            <person name="Pheiffer F."/>
            <person name="Schneider Y.K."/>
            <person name="Hansen E.H."/>
            <person name="Andersen J.H."/>
            <person name="Isaksson J."/>
            <person name="Busche T."/>
            <person name="R C."/>
            <person name="Kalinowski J."/>
            <person name="Zyl L.V."/>
            <person name="Trindade M."/>
        </authorList>
    </citation>
    <scope>NUCLEOTIDE SEQUENCE [LARGE SCALE GENOMIC DNA]</scope>
    <source>
        <strain evidence="1 2">XOM25</strain>
    </source>
</reference>
<accession>A0AAE9Z7G2</accession>
<evidence type="ECO:0000313" key="2">
    <source>
        <dbReference type="Proteomes" id="UP000032352"/>
    </source>
</evidence>
<gene>
    <name evidence="1" type="ORF">SG34_006300</name>
</gene>
<dbReference type="EMBL" id="CP059733">
    <property type="protein sequence ID" value="WDE06527.1"/>
    <property type="molecule type" value="Genomic_DNA"/>
</dbReference>
<evidence type="ECO:0000313" key="1">
    <source>
        <dbReference type="EMBL" id="WDE06527.1"/>
    </source>
</evidence>
<sequence length="69" mass="7355">MESGSLLHVTGTINNKFSKPMSASKAQAAGFELISTGPMSAVHNFGVQKSTKGRPLKTSESVTTIYRKL</sequence>
<dbReference type="AlphaFoldDB" id="A0AAE9Z7G2"/>